<keyword evidence="1" id="KW-0805">Transcription regulation</keyword>
<dbReference type="SUPFAM" id="SSF53822">
    <property type="entry name" value="Periplasmic binding protein-like I"/>
    <property type="match status" value="1"/>
</dbReference>
<dbReference type="InterPro" id="IPR010982">
    <property type="entry name" value="Lambda_DNA-bd_dom_sf"/>
</dbReference>
<dbReference type="Pfam" id="PF00356">
    <property type="entry name" value="LacI"/>
    <property type="match status" value="1"/>
</dbReference>
<proteinExistence type="predicted"/>
<feature type="domain" description="HTH lacI-type" evidence="4">
    <location>
        <begin position="11"/>
        <end position="65"/>
    </location>
</feature>
<protein>
    <submittedName>
        <fullName evidence="5">Substrate-binding domain-containing protein</fullName>
    </submittedName>
</protein>
<dbReference type="InterPro" id="IPR000843">
    <property type="entry name" value="HTH_LacI"/>
</dbReference>
<evidence type="ECO:0000256" key="2">
    <source>
        <dbReference type="ARBA" id="ARBA00023125"/>
    </source>
</evidence>
<reference evidence="5" key="1">
    <citation type="submission" date="2022-05" db="EMBL/GenBank/DDBJ databases">
        <title>Sphingomonas sp. strain MG17 Genome sequencing and assembly.</title>
        <authorList>
            <person name="Kim I."/>
        </authorList>
    </citation>
    <scope>NUCLEOTIDE SEQUENCE</scope>
    <source>
        <strain evidence="5">MG17</strain>
    </source>
</reference>
<dbReference type="GO" id="GO:0003700">
    <property type="term" value="F:DNA-binding transcription factor activity"/>
    <property type="evidence" value="ECO:0007669"/>
    <property type="project" value="TreeGrafter"/>
</dbReference>
<evidence type="ECO:0000256" key="1">
    <source>
        <dbReference type="ARBA" id="ARBA00023015"/>
    </source>
</evidence>
<dbReference type="PROSITE" id="PS50932">
    <property type="entry name" value="HTH_LACI_2"/>
    <property type="match status" value="1"/>
</dbReference>
<dbReference type="SUPFAM" id="SSF47413">
    <property type="entry name" value="lambda repressor-like DNA-binding domains"/>
    <property type="match status" value="1"/>
</dbReference>
<keyword evidence="2" id="KW-0238">DNA-binding</keyword>
<dbReference type="PANTHER" id="PTHR30146">
    <property type="entry name" value="LACI-RELATED TRANSCRIPTIONAL REPRESSOR"/>
    <property type="match status" value="1"/>
</dbReference>
<dbReference type="GO" id="GO:0000976">
    <property type="term" value="F:transcription cis-regulatory region binding"/>
    <property type="evidence" value="ECO:0007669"/>
    <property type="project" value="TreeGrafter"/>
</dbReference>
<dbReference type="PANTHER" id="PTHR30146:SF120">
    <property type="entry name" value="ALANINE RACEMASE"/>
    <property type="match status" value="1"/>
</dbReference>
<sequence length="335" mass="34664">MNKPGTASERPTMEMVAALAGVSKITVSRALRGSELVRPELRERIARIAGEAGYRMNVAARSLRTRRTQTIAVVIEQLARDDRPIADPLLLTMIGGLLEVLTPADHAMLLTTNDHFLESNTIGADGVVVIGQGEGGRCLAQLGNFGLPLVAWGEPVPGLNVPVIGSDNRQGGRLAAEHLVAAGRKRLLFLGDAQHPEVAGRLEGVREVLAASEAVLAGVVPCAFSIESGAEATQAALDAGTRFDAIVAVSDFIAAGACDTLTAHDIAVPRAVAIVGFDDTPIASTHRPSISSVRQDATAAGRALGNAILALIDGASALPVATPLPVALIVRESSS</sequence>
<evidence type="ECO:0000313" key="5">
    <source>
        <dbReference type="EMBL" id="MCP3731129.1"/>
    </source>
</evidence>
<dbReference type="InterPro" id="IPR046335">
    <property type="entry name" value="LacI/GalR-like_sensor"/>
</dbReference>
<comment type="caution">
    <text evidence="5">The sequence shown here is derived from an EMBL/GenBank/DDBJ whole genome shotgun (WGS) entry which is preliminary data.</text>
</comment>
<evidence type="ECO:0000259" key="4">
    <source>
        <dbReference type="PROSITE" id="PS50932"/>
    </source>
</evidence>
<dbReference type="Pfam" id="PF13377">
    <property type="entry name" value="Peripla_BP_3"/>
    <property type="match status" value="1"/>
</dbReference>
<dbReference type="RefSeq" id="WP_254293431.1">
    <property type="nucleotide sequence ID" value="NZ_JAMLDX010000008.1"/>
</dbReference>
<keyword evidence="3" id="KW-0804">Transcription</keyword>
<dbReference type="SMART" id="SM00354">
    <property type="entry name" value="HTH_LACI"/>
    <property type="match status" value="1"/>
</dbReference>
<accession>A0A9X2HL21</accession>
<name>A0A9X2HL21_9SPHN</name>
<evidence type="ECO:0000256" key="3">
    <source>
        <dbReference type="ARBA" id="ARBA00023163"/>
    </source>
</evidence>
<dbReference type="AlphaFoldDB" id="A0A9X2HL21"/>
<dbReference type="CDD" id="cd01392">
    <property type="entry name" value="HTH_LacI"/>
    <property type="match status" value="1"/>
</dbReference>
<keyword evidence="6" id="KW-1185">Reference proteome</keyword>
<dbReference type="InterPro" id="IPR028082">
    <property type="entry name" value="Peripla_BP_I"/>
</dbReference>
<dbReference type="EMBL" id="JAMLDX010000008">
    <property type="protein sequence ID" value="MCP3731129.1"/>
    <property type="molecule type" value="Genomic_DNA"/>
</dbReference>
<dbReference type="Gene3D" id="1.10.260.40">
    <property type="entry name" value="lambda repressor-like DNA-binding domains"/>
    <property type="match status" value="1"/>
</dbReference>
<gene>
    <name evidence="5" type="ORF">M9978_11890</name>
</gene>
<dbReference type="Proteomes" id="UP001139451">
    <property type="component" value="Unassembled WGS sequence"/>
</dbReference>
<dbReference type="Gene3D" id="3.40.50.2300">
    <property type="match status" value="2"/>
</dbReference>
<organism evidence="5 6">
    <name type="scientific">Sphingomonas tagetis</name>
    <dbReference type="NCBI Taxonomy" id="2949092"/>
    <lineage>
        <taxon>Bacteria</taxon>
        <taxon>Pseudomonadati</taxon>
        <taxon>Pseudomonadota</taxon>
        <taxon>Alphaproteobacteria</taxon>
        <taxon>Sphingomonadales</taxon>
        <taxon>Sphingomonadaceae</taxon>
        <taxon>Sphingomonas</taxon>
    </lineage>
</organism>
<evidence type="ECO:0000313" key="6">
    <source>
        <dbReference type="Proteomes" id="UP001139451"/>
    </source>
</evidence>